<accession>A0ABW0C4M1</accession>
<sequence length="149" mass="17393">MILNKPNLILNSTYHDKEYKEVISDLIGKPYSFFEALKLKGIGSKRMIINEVSPNLQAYLNRVSDINYANIEMRSGGIIIYINKGLKNFSWIIPYYQLVLYKTNGASIHAQGKFINFENNNMFKENKAFFKRLLDAKVVYDQRFNFMDS</sequence>
<evidence type="ECO:0008006" key="3">
    <source>
        <dbReference type="Google" id="ProtNLM"/>
    </source>
</evidence>
<evidence type="ECO:0000313" key="1">
    <source>
        <dbReference type="EMBL" id="MFC5194841.1"/>
    </source>
</evidence>
<proteinExistence type="predicted"/>
<evidence type="ECO:0000313" key="2">
    <source>
        <dbReference type="Proteomes" id="UP001596162"/>
    </source>
</evidence>
<name>A0ABW0C4M1_9FLAO</name>
<organism evidence="1 2">
    <name type="scientific">Bizionia hallyeonensis</name>
    <dbReference type="NCBI Taxonomy" id="1123757"/>
    <lineage>
        <taxon>Bacteria</taxon>
        <taxon>Pseudomonadati</taxon>
        <taxon>Bacteroidota</taxon>
        <taxon>Flavobacteriia</taxon>
        <taxon>Flavobacteriales</taxon>
        <taxon>Flavobacteriaceae</taxon>
        <taxon>Bizionia</taxon>
    </lineage>
</organism>
<dbReference type="Proteomes" id="UP001596162">
    <property type="component" value="Unassembled WGS sequence"/>
</dbReference>
<keyword evidence="2" id="KW-1185">Reference proteome</keyword>
<reference evidence="2" key="1">
    <citation type="journal article" date="2019" name="Int. J. Syst. Evol. Microbiol.">
        <title>The Global Catalogue of Microorganisms (GCM) 10K type strain sequencing project: providing services to taxonomists for standard genome sequencing and annotation.</title>
        <authorList>
            <consortium name="The Broad Institute Genomics Platform"/>
            <consortium name="The Broad Institute Genome Sequencing Center for Infectious Disease"/>
            <person name="Wu L."/>
            <person name="Ma J."/>
        </authorList>
    </citation>
    <scope>NUCLEOTIDE SEQUENCE [LARGE SCALE GENOMIC DNA]</scope>
    <source>
        <strain evidence="2">JCM 17978</strain>
    </source>
</reference>
<protein>
    <recommendedName>
        <fullName evidence="3">Arginyl-tRNA synthetase</fullName>
    </recommendedName>
</protein>
<gene>
    <name evidence="1" type="ORF">ACFPH8_05825</name>
</gene>
<dbReference type="EMBL" id="JBHSLA010000002">
    <property type="protein sequence ID" value="MFC5194841.1"/>
    <property type="molecule type" value="Genomic_DNA"/>
</dbReference>
<comment type="caution">
    <text evidence="1">The sequence shown here is derived from an EMBL/GenBank/DDBJ whole genome shotgun (WGS) entry which is preliminary data.</text>
</comment>